<dbReference type="GeneID" id="72190279"/>
<protein>
    <submittedName>
        <fullName evidence="1">Uncharacterized protein</fullName>
    </submittedName>
</protein>
<dbReference type="RefSeq" id="WP_248653452.1">
    <property type="nucleotide sequence ID" value="NZ_CP096658.1"/>
</dbReference>
<dbReference type="Proteomes" id="UP000830434">
    <property type="component" value="Chromosome"/>
</dbReference>
<sequence>MFEAVDGVAVAFDHLADWDACDEQVRCVRFFGVVNTPELDLIECLFSLGELDFDCLAFLTFLLEVSFESVYLASFSSSAASRSLRRSVSCWT</sequence>
<dbReference type="KEGG" id="haxz:M0R88_10450"/>
<reference evidence="1" key="1">
    <citation type="submission" date="2022-04" db="EMBL/GenBank/DDBJ databases">
        <title>Diverse halophilic archaea isolated from saline environments.</title>
        <authorList>
            <person name="Cui H.-L."/>
        </authorList>
    </citation>
    <scope>NUCLEOTIDE SEQUENCE</scope>
    <source>
        <strain evidence="1">XZYJT40</strain>
    </source>
</reference>
<name>A0A8U0IFW4_9EURY</name>
<evidence type="ECO:0000313" key="2">
    <source>
        <dbReference type="Proteomes" id="UP000830434"/>
    </source>
</evidence>
<dbReference type="AlphaFoldDB" id="A0A8U0IFW4"/>
<gene>
    <name evidence="1" type="ORF">M0R88_10450</name>
</gene>
<keyword evidence="2" id="KW-1185">Reference proteome</keyword>
<evidence type="ECO:0000313" key="1">
    <source>
        <dbReference type="EMBL" id="UPV98948.1"/>
    </source>
</evidence>
<accession>A0A8U0IFW4</accession>
<dbReference type="EMBL" id="CP096658">
    <property type="protein sequence ID" value="UPV98948.1"/>
    <property type="molecule type" value="Genomic_DNA"/>
</dbReference>
<proteinExistence type="predicted"/>
<organism evidence="1 2">
    <name type="scientific">Halorussus gelatinilyticus</name>
    <dbReference type="NCBI Taxonomy" id="2937524"/>
    <lineage>
        <taxon>Archaea</taxon>
        <taxon>Methanobacteriati</taxon>
        <taxon>Methanobacteriota</taxon>
        <taxon>Stenosarchaea group</taxon>
        <taxon>Halobacteria</taxon>
        <taxon>Halobacteriales</taxon>
        <taxon>Haladaptataceae</taxon>
        <taxon>Halorussus</taxon>
    </lineage>
</organism>